<evidence type="ECO:0000256" key="1">
    <source>
        <dbReference type="SAM" id="MobiDB-lite"/>
    </source>
</evidence>
<dbReference type="RefSeq" id="XP_004254776.1">
    <property type="nucleotide sequence ID" value="XM_004254728.1"/>
</dbReference>
<feature type="compositionally biased region" description="Basic and acidic residues" evidence="1">
    <location>
        <begin position="169"/>
        <end position="181"/>
    </location>
</feature>
<accession>A0A0A1U7Q3</accession>
<protein>
    <submittedName>
        <fullName evidence="2">Uncharacterized protein</fullName>
    </submittedName>
</protein>
<feature type="region of interest" description="Disordered" evidence="1">
    <location>
        <begin position="199"/>
        <end position="236"/>
    </location>
</feature>
<organism evidence="2 3">
    <name type="scientific">Entamoeba invadens IP1</name>
    <dbReference type="NCBI Taxonomy" id="370355"/>
    <lineage>
        <taxon>Eukaryota</taxon>
        <taxon>Amoebozoa</taxon>
        <taxon>Evosea</taxon>
        <taxon>Archamoebae</taxon>
        <taxon>Mastigamoebida</taxon>
        <taxon>Entamoebidae</taxon>
        <taxon>Entamoeba</taxon>
    </lineage>
</organism>
<dbReference type="Proteomes" id="UP000014680">
    <property type="component" value="Unassembled WGS sequence"/>
</dbReference>
<keyword evidence="3" id="KW-1185">Reference proteome</keyword>
<dbReference type="AlphaFoldDB" id="A0A0A1U7Q3"/>
<feature type="region of interest" description="Disordered" evidence="1">
    <location>
        <begin position="154"/>
        <end position="186"/>
    </location>
</feature>
<evidence type="ECO:0000313" key="2">
    <source>
        <dbReference type="EMBL" id="ELP88005.1"/>
    </source>
</evidence>
<dbReference type="EMBL" id="KB206772">
    <property type="protein sequence ID" value="ELP88005.1"/>
    <property type="molecule type" value="Genomic_DNA"/>
</dbReference>
<gene>
    <name evidence="2" type="ORF">EIN_419340</name>
</gene>
<proteinExistence type="predicted"/>
<dbReference type="VEuPathDB" id="AmoebaDB:EIN_419340"/>
<sequence length="428" mass="49500">MSNLDPYEYLLTFTPDIDERFTLLKQAMKTHVDTKKMVIQVSPSEDIMKTLENTLEKTKEAKKTCSQFEFAIDQTIAALDDMKELLFETKKQCYTDEVNITTTNNTTIQQLIQLEQKRFEEELQKNSFRKAQLQTIFQKKETSLNAKLMSLRDKANNSMGSSSVALNPKEGESDSNNKEQPSEDETTEIEDMLHVMDNSLKSSTSQENEKSDEKDEEEKSEEDDEPKKKMKRRIRSRKALLRQRKMTPISLYDESILTEEERKQIFKWSGRRVGNIVFDSEVNAMGRNSKMFNDGVRDGKGFVLCIDDKLKNRFGCVITEKVEREATWVADENAFVFVLERNGEKDEKKFDIKKKKASNAFLVGKPTQSGLFAVGNDDIRIMRKYKGKTICFCSQDTFEYNGEKKALCGKVHPEKFELKRLILATLEE</sequence>
<reference evidence="2 3" key="1">
    <citation type="submission" date="2012-10" db="EMBL/GenBank/DDBJ databases">
        <authorList>
            <person name="Zafar N."/>
            <person name="Inman J."/>
            <person name="Hall N."/>
            <person name="Lorenzi H."/>
            <person name="Caler E."/>
        </authorList>
    </citation>
    <scope>NUCLEOTIDE SEQUENCE [LARGE SCALE GENOMIC DNA]</scope>
    <source>
        <strain evidence="2 3">IP1</strain>
    </source>
</reference>
<dbReference type="GeneID" id="14886974"/>
<dbReference type="KEGG" id="eiv:EIN_419340"/>
<name>A0A0A1U7Q3_ENTIV</name>
<evidence type="ECO:0000313" key="3">
    <source>
        <dbReference type="Proteomes" id="UP000014680"/>
    </source>
</evidence>
<feature type="compositionally biased region" description="Polar residues" evidence="1">
    <location>
        <begin position="156"/>
        <end position="165"/>
    </location>
</feature>
<feature type="compositionally biased region" description="Acidic residues" evidence="1">
    <location>
        <begin position="214"/>
        <end position="224"/>
    </location>
</feature>